<evidence type="ECO:0000313" key="1">
    <source>
        <dbReference type="EMBL" id="KAG0556836.1"/>
    </source>
</evidence>
<dbReference type="AlphaFoldDB" id="A0A8T0GBS4"/>
<keyword evidence="2" id="KW-1185">Reference proteome</keyword>
<dbReference type="EMBL" id="CM026432">
    <property type="protein sequence ID" value="KAG0556836.1"/>
    <property type="molecule type" value="Genomic_DNA"/>
</dbReference>
<proteinExistence type="predicted"/>
<gene>
    <name evidence="1" type="ORF">KC19_11G082700</name>
</gene>
<organism evidence="1 2">
    <name type="scientific">Ceratodon purpureus</name>
    <name type="common">Fire moss</name>
    <name type="synonym">Dicranum purpureum</name>
    <dbReference type="NCBI Taxonomy" id="3225"/>
    <lineage>
        <taxon>Eukaryota</taxon>
        <taxon>Viridiplantae</taxon>
        <taxon>Streptophyta</taxon>
        <taxon>Embryophyta</taxon>
        <taxon>Bryophyta</taxon>
        <taxon>Bryophytina</taxon>
        <taxon>Bryopsida</taxon>
        <taxon>Dicranidae</taxon>
        <taxon>Pseudoditrichales</taxon>
        <taxon>Ditrichaceae</taxon>
        <taxon>Ceratodon</taxon>
    </lineage>
</organism>
<comment type="caution">
    <text evidence="1">The sequence shown here is derived from an EMBL/GenBank/DDBJ whole genome shotgun (WGS) entry which is preliminary data.</text>
</comment>
<reference evidence="1 2" key="1">
    <citation type="submission" date="2020-06" db="EMBL/GenBank/DDBJ databases">
        <title>WGS assembly of Ceratodon purpureus strain R40.</title>
        <authorList>
            <person name="Carey S.B."/>
            <person name="Jenkins J."/>
            <person name="Shu S."/>
            <person name="Lovell J.T."/>
            <person name="Sreedasyam A."/>
            <person name="Maumus F."/>
            <person name="Tiley G.P."/>
            <person name="Fernandez-Pozo N."/>
            <person name="Barry K."/>
            <person name="Chen C."/>
            <person name="Wang M."/>
            <person name="Lipzen A."/>
            <person name="Daum C."/>
            <person name="Saski C.A."/>
            <person name="Payton A.C."/>
            <person name="Mcbreen J.C."/>
            <person name="Conrad R.E."/>
            <person name="Kollar L.M."/>
            <person name="Olsson S."/>
            <person name="Huttunen S."/>
            <person name="Landis J.B."/>
            <person name="Wickett N.J."/>
            <person name="Johnson M.G."/>
            <person name="Rensing S.A."/>
            <person name="Grimwood J."/>
            <person name="Schmutz J."/>
            <person name="Mcdaniel S.F."/>
        </authorList>
    </citation>
    <scope>NUCLEOTIDE SEQUENCE [LARGE SCALE GENOMIC DNA]</scope>
    <source>
        <strain evidence="1 2">R40</strain>
    </source>
</reference>
<dbReference type="Proteomes" id="UP000822688">
    <property type="component" value="Chromosome 11"/>
</dbReference>
<protein>
    <submittedName>
        <fullName evidence="1">Uncharacterized protein</fullName>
    </submittedName>
</protein>
<evidence type="ECO:0000313" key="2">
    <source>
        <dbReference type="Proteomes" id="UP000822688"/>
    </source>
</evidence>
<accession>A0A8T0GBS4</accession>
<sequence length="157" mass="17833">MASWHNQHPLSSWVEMSTRFLRPTFASLSTVVVKGPRIACSGWQRPSQGRNRRVHDLRTVFPEKQRAMAFTWSDTSVQMISKVESLRLVPTTANTSSTMLPKITIAKSVNVGELTIAWKTNKIASWDPNLKDMLIWVSGRSIRIVVNFPEMESLVLH</sequence>
<name>A0A8T0GBS4_CERPU</name>